<dbReference type="Proteomes" id="UP000515838">
    <property type="component" value="Chromosome"/>
</dbReference>
<gene>
    <name evidence="2" type="ORF">IAE60_03930</name>
</gene>
<feature type="transmembrane region" description="Helical" evidence="1">
    <location>
        <begin position="221"/>
        <end position="241"/>
    </location>
</feature>
<dbReference type="RefSeq" id="WP_187573956.1">
    <property type="nucleotide sequence ID" value="NZ_CP060731.1"/>
</dbReference>
<dbReference type="EMBL" id="CP060731">
    <property type="protein sequence ID" value="QNN78597.1"/>
    <property type="molecule type" value="Genomic_DNA"/>
</dbReference>
<dbReference type="GeneID" id="81470101"/>
<feature type="transmembrane region" description="Helical" evidence="1">
    <location>
        <begin position="287"/>
        <end position="306"/>
    </location>
</feature>
<keyword evidence="1" id="KW-0472">Membrane</keyword>
<reference evidence="2 3" key="1">
    <citation type="submission" date="2020-08" db="EMBL/GenBank/DDBJ databases">
        <title>Streptomycin Non-resistant strain, P. mexicana.</title>
        <authorList>
            <person name="Ganesh-Kumar S."/>
            <person name="Zhe T."/>
            <person name="Yu Z."/>
            <person name="Min Y."/>
        </authorList>
    </citation>
    <scope>NUCLEOTIDE SEQUENCE [LARGE SCALE GENOMIC DNA]</scope>
    <source>
        <strain evidence="2 3">GTZY2</strain>
    </source>
</reference>
<protein>
    <recommendedName>
        <fullName evidence="4">Glycosyltransferase family 39 protein</fullName>
    </recommendedName>
</protein>
<name>A0A7G9TES2_PSEMX</name>
<proteinExistence type="predicted"/>
<organism evidence="2 3">
    <name type="scientific">Pseudoxanthomonas mexicana</name>
    <dbReference type="NCBI Taxonomy" id="128785"/>
    <lineage>
        <taxon>Bacteria</taxon>
        <taxon>Pseudomonadati</taxon>
        <taxon>Pseudomonadota</taxon>
        <taxon>Gammaproteobacteria</taxon>
        <taxon>Lysobacterales</taxon>
        <taxon>Lysobacteraceae</taxon>
        <taxon>Pseudoxanthomonas</taxon>
    </lineage>
</organism>
<evidence type="ECO:0000313" key="2">
    <source>
        <dbReference type="EMBL" id="QNN78597.1"/>
    </source>
</evidence>
<accession>A0A7G9TES2</accession>
<evidence type="ECO:0000313" key="3">
    <source>
        <dbReference type="Proteomes" id="UP000515838"/>
    </source>
</evidence>
<feature type="transmembrane region" description="Helical" evidence="1">
    <location>
        <begin position="342"/>
        <end position="360"/>
    </location>
</feature>
<keyword evidence="1" id="KW-1133">Transmembrane helix</keyword>
<feature type="transmembrane region" description="Helical" evidence="1">
    <location>
        <begin position="173"/>
        <end position="192"/>
    </location>
</feature>
<feature type="transmembrane region" description="Helical" evidence="1">
    <location>
        <begin position="123"/>
        <end position="141"/>
    </location>
</feature>
<keyword evidence="1" id="KW-0812">Transmembrane</keyword>
<feature type="transmembrane region" description="Helical" evidence="1">
    <location>
        <begin position="318"/>
        <end position="336"/>
    </location>
</feature>
<sequence length="471" mass="50775">MKPFARNATLSWLAVSLLGVAALALWVPALWTPFWGDDYVFLHGAHATNASGAPWWSDFWPASPVRFWRPLSQEAYWRFVDAVLHGNAFAAHGANLALHVSASLGVALLALRVARACAWAGPGRIAALAGVAYAALTMHLLPVHWVAAANTALLTLFTTLALAAWVSARDARGIGRVALLTSVTVLLVLALLCKESAALTPGLMLVVAAFVGLRRPFKGEIATWLTTVVVVLAWLVLRARFTANTDAAYELSLGGHVVRNTASFAAWLLNVPREAMRMAVAGDRLPGLAWIAATALPMLAAWALAFRHSRAALAPRQWLALPLFAVLAYAPYFLFAWNSYEYYAAVAVILPIIALARGIVDTPRAPVVAALIAVSSWIAVEGTRRLDHPGLIGRARWAEATLQALERQPPPALPLHVSVADEQRFYAIGAWGLAWRLGIPLQSIGIARECPATGPCLVIDDQGVVRWREAH</sequence>
<dbReference type="AlphaFoldDB" id="A0A7G9TES2"/>
<feature type="transmembrane region" description="Helical" evidence="1">
    <location>
        <begin position="198"/>
        <end position="214"/>
    </location>
</feature>
<evidence type="ECO:0008006" key="4">
    <source>
        <dbReference type="Google" id="ProtNLM"/>
    </source>
</evidence>
<evidence type="ECO:0000256" key="1">
    <source>
        <dbReference type="SAM" id="Phobius"/>
    </source>
</evidence>
<feature type="transmembrane region" description="Helical" evidence="1">
    <location>
        <begin position="147"/>
        <end position="166"/>
    </location>
</feature>
<feature type="transmembrane region" description="Helical" evidence="1">
    <location>
        <begin position="89"/>
        <end position="111"/>
    </location>
</feature>